<keyword evidence="1" id="KW-0808">Transferase</keyword>
<dbReference type="Proteomes" id="UP000184330">
    <property type="component" value="Unassembled WGS sequence"/>
</dbReference>
<name>A0A1L7WSP9_9HELO</name>
<sequence>MSSTLLLRHTCIITASSVQSQSHCHSAVFFSWFPSHCFERSKRSPTQNVLRVLRVVSRDIVSAITLAHTVISSLRSASGSSSEHQTLISQLYTLESALLRVKNLELDNSQYADALREAASQCQRTIDAFADKIVGYQPSLGREGNGKSHVWKKVNWVIIRKDDLMKFKTDLVGDTKSIELLLMTVQVSDIRKVDIKGDSARSIPDAYPIDSEERADAADRIPSRWSKPTRNHNLRTVLVEYIAPRSPSQLGEPDVVDLDEKTPEPRQQAAATGPSEIDQEFLDAVPEDIPDEIIEQERHDQRRREREEL</sequence>
<keyword evidence="4" id="KW-1185">Reference proteome</keyword>
<accession>A0A1L7WSP9</accession>
<organism evidence="3 4">
    <name type="scientific">Phialocephala subalpina</name>
    <dbReference type="NCBI Taxonomy" id="576137"/>
    <lineage>
        <taxon>Eukaryota</taxon>
        <taxon>Fungi</taxon>
        <taxon>Dikarya</taxon>
        <taxon>Ascomycota</taxon>
        <taxon>Pezizomycotina</taxon>
        <taxon>Leotiomycetes</taxon>
        <taxon>Helotiales</taxon>
        <taxon>Mollisiaceae</taxon>
        <taxon>Phialocephala</taxon>
        <taxon>Phialocephala fortinii species complex</taxon>
    </lineage>
</organism>
<dbReference type="PANTHER" id="PTHR38886:SF1">
    <property type="entry name" value="NACHT-NTPASE AND P-LOOP NTPASES N-TERMINAL DOMAIN-CONTAINING PROTEIN"/>
    <property type="match status" value="1"/>
</dbReference>
<dbReference type="InterPro" id="IPR025527">
    <property type="entry name" value="HUWE1/Rev1_UBM"/>
</dbReference>
<reference evidence="3 4" key="1">
    <citation type="submission" date="2016-03" db="EMBL/GenBank/DDBJ databases">
        <authorList>
            <person name="Ploux O."/>
        </authorList>
    </citation>
    <scope>NUCLEOTIDE SEQUENCE [LARGE SCALE GENOMIC DNA]</scope>
    <source>
        <strain evidence="3 4">UAMH 11012</strain>
    </source>
</reference>
<dbReference type="AlphaFoldDB" id="A0A1L7WSP9"/>
<proteinExistence type="predicted"/>
<protein>
    <recommendedName>
        <fullName evidence="5">Fungal N-terminal domain-containing protein</fullName>
    </recommendedName>
</protein>
<dbReference type="PANTHER" id="PTHR38886">
    <property type="entry name" value="SESA DOMAIN-CONTAINING PROTEIN"/>
    <property type="match status" value="1"/>
</dbReference>
<feature type="compositionally biased region" description="Basic and acidic residues" evidence="2">
    <location>
        <begin position="295"/>
        <end position="309"/>
    </location>
</feature>
<dbReference type="GO" id="GO:0016740">
    <property type="term" value="F:transferase activity"/>
    <property type="evidence" value="ECO:0007669"/>
    <property type="project" value="UniProtKB-KW"/>
</dbReference>
<feature type="compositionally biased region" description="Acidic residues" evidence="2">
    <location>
        <begin position="277"/>
        <end position="294"/>
    </location>
</feature>
<evidence type="ECO:0000313" key="4">
    <source>
        <dbReference type="Proteomes" id="UP000184330"/>
    </source>
</evidence>
<evidence type="ECO:0008006" key="5">
    <source>
        <dbReference type="Google" id="ProtNLM"/>
    </source>
</evidence>
<evidence type="ECO:0000313" key="3">
    <source>
        <dbReference type="EMBL" id="CZR55800.1"/>
    </source>
</evidence>
<evidence type="ECO:0000256" key="1">
    <source>
        <dbReference type="ARBA" id="ARBA00022679"/>
    </source>
</evidence>
<dbReference type="EMBL" id="FJOG01000007">
    <property type="protein sequence ID" value="CZR55800.1"/>
    <property type="molecule type" value="Genomic_DNA"/>
</dbReference>
<evidence type="ECO:0000256" key="2">
    <source>
        <dbReference type="SAM" id="MobiDB-lite"/>
    </source>
</evidence>
<dbReference type="Pfam" id="PF14377">
    <property type="entry name" value="UBM"/>
    <property type="match status" value="1"/>
</dbReference>
<feature type="region of interest" description="Disordered" evidence="2">
    <location>
        <begin position="248"/>
        <end position="309"/>
    </location>
</feature>
<dbReference type="OrthoDB" id="3045089at2759"/>
<gene>
    <name evidence="3" type="ORF">PAC_05688</name>
</gene>